<feature type="domain" description="Copper amine oxidase-like N-terminal" evidence="1">
    <location>
        <begin position="36"/>
        <end position="145"/>
    </location>
</feature>
<dbReference type="Gene3D" id="3.30.457.10">
    <property type="entry name" value="Copper amine oxidase-like, N-terminal domain"/>
    <property type="match status" value="1"/>
</dbReference>
<sequence>MGGNKMKKIVLFITVSVIMLMAFTTTSFAQLPLRVVVNGDRVNFPDAEPFIDDNGRTQVPVRFVSEALGAKVDWEGSTKTVTISQGDKEIKIVIGKKDYTINGEKNLMDTEALLKEDRTFVPVRFVSEGLGARVDWDPAVRTVYIDTREKGDSKDDIPKDGSIIEVDGYLVPNDTNIIIAKAQESRIVDTHISINFMRPNFEKQIEDLTFALENKFGKDIANEVRKHVEQKKSRWHYLPEKYIYVEETNQYIWISESITEGIPIAIMVPGYVPDTSQYDDVIVEWEN</sequence>
<dbReference type="SUPFAM" id="SSF55383">
    <property type="entry name" value="Copper amine oxidase, domain N"/>
    <property type="match status" value="1"/>
</dbReference>
<reference evidence="2 3" key="1">
    <citation type="journal article" date="2018" name="Syst. Appl. Microbiol.">
        <title>Characterization and high-quality draft genome sequence of Herbivorax saccincola A7, an anaerobic, alkaliphilic, thermophilic, cellulolytic, and xylanolytic bacterium.</title>
        <authorList>
            <person name="Aikawa S."/>
            <person name="Baramee S."/>
            <person name="Sermsathanaswadi J."/>
            <person name="Thianheng P."/>
            <person name="Tachaapaikoon C."/>
            <person name="Shikata A."/>
            <person name="Waeonukul R."/>
            <person name="Pason P."/>
            <person name="Ratanakhanokchai K."/>
            <person name="Kosugi A."/>
        </authorList>
    </citation>
    <scope>NUCLEOTIDE SEQUENCE [LARGE SCALE GENOMIC DNA]</scope>
    <source>
        <strain evidence="2 3">A7</strain>
    </source>
</reference>
<proteinExistence type="predicted"/>
<gene>
    <name evidence="2" type="ORF">B9R14_01755</name>
</gene>
<organism evidence="2 3">
    <name type="scientific">Acetivibrio saccincola</name>
    <dbReference type="NCBI Taxonomy" id="1677857"/>
    <lineage>
        <taxon>Bacteria</taxon>
        <taxon>Bacillati</taxon>
        <taxon>Bacillota</taxon>
        <taxon>Clostridia</taxon>
        <taxon>Eubacteriales</taxon>
        <taxon>Oscillospiraceae</taxon>
        <taxon>Acetivibrio</taxon>
    </lineage>
</organism>
<dbReference type="AlphaFoldDB" id="A0A2S8R743"/>
<accession>A0A2S8R743</accession>
<dbReference type="InterPro" id="IPR012854">
    <property type="entry name" value="Cu_amine_oxidase-like_N"/>
</dbReference>
<dbReference type="Proteomes" id="UP000239720">
    <property type="component" value="Unassembled WGS sequence"/>
</dbReference>
<name>A0A2S8R743_9FIRM</name>
<comment type="caution">
    <text evidence="2">The sequence shown here is derived from an EMBL/GenBank/DDBJ whole genome shotgun (WGS) entry which is preliminary data.</text>
</comment>
<dbReference type="Pfam" id="PF07833">
    <property type="entry name" value="Cu_amine_oxidN1"/>
    <property type="match status" value="1"/>
</dbReference>
<protein>
    <recommendedName>
        <fullName evidence="1">Copper amine oxidase-like N-terminal domain-containing protein</fullName>
    </recommendedName>
</protein>
<evidence type="ECO:0000313" key="3">
    <source>
        <dbReference type="Proteomes" id="UP000239720"/>
    </source>
</evidence>
<dbReference type="EMBL" id="NEMB01000003">
    <property type="protein sequence ID" value="PQQ65615.1"/>
    <property type="molecule type" value="Genomic_DNA"/>
</dbReference>
<dbReference type="InterPro" id="IPR036582">
    <property type="entry name" value="Mao_N_sf"/>
</dbReference>
<evidence type="ECO:0000259" key="1">
    <source>
        <dbReference type="Pfam" id="PF07833"/>
    </source>
</evidence>
<evidence type="ECO:0000313" key="2">
    <source>
        <dbReference type="EMBL" id="PQQ65615.1"/>
    </source>
</evidence>